<dbReference type="Proteomes" id="UP000265562">
    <property type="component" value="Chromosome"/>
</dbReference>
<dbReference type="InterPro" id="IPR002528">
    <property type="entry name" value="MATE_fam"/>
</dbReference>
<dbReference type="EMBL" id="CP032364">
    <property type="protein sequence ID" value="AYB00425.1"/>
    <property type="molecule type" value="Genomic_DNA"/>
</dbReference>
<keyword evidence="5" id="KW-1133">Transmembrane helix</keyword>
<evidence type="ECO:0000256" key="5">
    <source>
        <dbReference type="ARBA" id="ARBA00022989"/>
    </source>
</evidence>
<dbReference type="OrthoDB" id="9776324at2"/>
<evidence type="ECO:0000313" key="8">
    <source>
        <dbReference type="Proteomes" id="UP000265562"/>
    </source>
</evidence>
<reference evidence="7 8" key="1">
    <citation type="submission" date="2018-09" db="EMBL/GenBank/DDBJ databases">
        <title>Genome sequencing of Lachnoanaerobaculum umeaense DSM 23576.</title>
        <authorList>
            <person name="Kook J.-K."/>
            <person name="Park S.-N."/>
            <person name="Lim Y.K."/>
        </authorList>
    </citation>
    <scope>NUCLEOTIDE SEQUENCE [LARGE SCALE GENOMIC DNA]</scope>
    <source>
        <strain evidence="8">DSM 23576 \ CCUG 58757</strain>
    </source>
</reference>
<dbReference type="InterPro" id="IPR048279">
    <property type="entry name" value="MdtK-like"/>
</dbReference>
<evidence type="ECO:0000256" key="6">
    <source>
        <dbReference type="ARBA" id="ARBA00023136"/>
    </source>
</evidence>
<evidence type="ECO:0000256" key="3">
    <source>
        <dbReference type="ARBA" id="ARBA00022475"/>
    </source>
</evidence>
<keyword evidence="3" id="KW-1003">Cell membrane</keyword>
<evidence type="ECO:0000256" key="2">
    <source>
        <dbReference type="ARBA" id="ARBA00022448"/>
    </source>
</evidence>
<dbReference type="NCBIfam" id="TIGR00797">
    <property type="entry name" value="matE"/>
    <property type="match status" value="1"/>
</dbReference>
<evidence type="ECO:0000256" key="1">
    <source>
        <dbReference type="ARBA" id="ARBA00004651"/>
    </source>
</evidence>
<dbReference type="GO" id="GO:0042910">
    <property type="term" value="F:xenobiotic transmembrane transporter activity"/>
    <property type="evidence" value="ECO:0007669"/>
    <property type="project" value="InterPro"/>
</dbReference>
<dbReference type="InterPro" id="IPR052031">
    <property type="entry name" value="Membrane_Transporter-Flippase"/>
</dbReference>
<comment type="subcellular location">
    <subcellularLocation>
        <location evidence="1">Cell membrane</location>
        <topology evidence="1">Multi-pass membrane protein</topology>
    </subcellularLocation>
</comment>
<dbReference type="GO" id="GO:0015297">
    <property type="term" value="F:antiporter activity"/>
    <property type="evidence" value="ECO:0007669"/>
    <property type="project" value="InterPro"/>
</dbReference>
<organism evidence="7 8">
    <name type="scientific">Lachnoanaerobaculum umeaense</name>
    <dbReference type="NCBI Taxonomy" id="617123"/>
    <lineage>
        <taxon>Bacteria</taxon>
        <taxon>Bacillati</taxon>
        <taxon>Bacillota</taxon>
        <taxon>Clostridia</taxon>
        <taxon>Lachnospirales</taxon>
        <taxon>Lachnospiraceae</taxon>
        <taxon>Lachnoanaerobaculum</taxon>
    </lineage>
</organism>
<keyword evidence="8" id="KW-1185">Reference proteome</keyword>
<evidence type="ECO:0000313" key="7">
    <source>
        <dbReference type="EMBL" id="AYB00425.1"/>
    </source>
</evidence>
<dbReference type="CDD" id="cd13138">
    <property type="entry name" value="MATE_yoeA_like"/>
    <property type="match status" value="1"/>
</dbReference>
<dbReference type="GO" id="GO:0005886">
    <property type="term" value="C:plasma membrane"/>
    <property type="evidence" value="ECO:0007669"/>
    <property type="project" value="UniProtKB-SubCell"/>
</dbReference>
<dbReference type="PIRSF" id="PIRSF006603">
    <property type="entry name" value="DinF"/>
    <property type="match status" value="1"/>
</dbReference>
<keyword evidence="6" id="KW-0472">Membrane</keyword>
<keyword evidence="4" id="KW-0812">Transmembrane</keyword>
<name>A0A385Q3T8_9FIRM</name>
<proteinExistence type="predicted"/>
<accession>A0A385Q3T8</accession>
<gene>
    <name evidence="7" type="ORF">D4A81_11100</name>
</gene>
<keyword evidence="2" id="KW-0813">Transport</keyword>
<dbReference type="RefSeq" id="WP_111523983.1">
    <property type="nucleotide sequence ID" value="NZ_CP032364.1"/>
</dbReference>
<sequence length="466" mass="50537">MEKDIQKKTQGITDMTCGNPLKLILAFTIPMLIGTLFQQFYSMVDTVMVGKYLGVNSLAAVGSTGAIFFMVNGFVIGNTAGFAIPIAQKFGAKDYSEMRKFTMNAVYMGIFFSVFITAIVCLLTRTILILTNTPLEILDEAYIYIIIVFIGIPVMYLYNLTAGIIRALGDSKTPLYFLILAAILNIILDVVSIKYIGLGVAGPAYATVISQLVSGILCVIYMVKKFRILKLEVGEAAVSGRHIQILLAMGVPMGLQYSITAIGSVILQAAVNGLGAVTVAAVTAGSKISSFCVAVTDALGMAMATYCGQNVGAGKLDRVKEGVRVATIIGIIYAVAVFVFMIFVGGELPKLFVDAAKTDVVDKARIFLLWNSGFYFALIFVNVWRNSIQGMGFPMFAILSGVCEMFARGLVGFVGVKSFGFVAACMGSPLAWVVADMFLIPGFLHCINKLKKVFEYRQIREKFRYE</sequence>
<protein>
    <submittedName>
        <fullName evidence="7">MATE family efflux transporter</fullName>
    </submittedName>
</protein>
<dbReference type="AlphaFoldDB" id="A0A385Q3T8"/>
<evidence type="ECO:0000256" key="4">
    <source>
        <dbReference type="ARBA" id="ARBA00022692"/>
    </source>
</evidence>
<dbReference type="KEGG" id="lua:D4A81_11100"/>
<dbReference type="Pfam" id="PF01554">
    <property type="entry name" value="MatE"/>
    <property type="match status" value="2"/>
</dbReference>
<dbReference type="PANTHER" id="PTHR43549">
    <property type="entry name" value="MULTIDRUG RESISTANCE PROTEIN YPNP-RELATED"/>
    <property type="match status" value="1"/>
</dbReference>
<dbReference type="PANTHER" id="PTHR43549:SF3">
    <property type="entry name" value="MULTIDRUG RESISTANCE PROTEIN YPNP-RELATED"/>
    <property type="match status" value="1"/>
</dbReference>